<dbReference type="InterPro" id="IPR032523">
    <property type="entry name" value="CcmF_C"/>
</dbReference>
<gene>
    <name evidence="4" type="ORF">KDK67_08190</name>
</gene>
<feature type="transmembrane region" description="Helical" evidence="2">
    <location>
        <begin position="12"/>
        <end position="38"/>
    </location>
</feature>
<feature type="transmembrane region" description="Helical" evidence="2">
    <location>
        <begin position="276"/>
        <end position="297"/>
    </location>
</feature>
<dbReference type="EMBL" id="JAGSOI010000030">
    <property type="protein sequence ID" value="MCM1986967.1"/>
    <property type="molecule type" value="Genomic_DNA"/>
</dbReference>
<keyword evidence="2" id="KW-1133">Transmembrane helix</keyword>
<reference evidence="4" key="2">
    <citation type="submission" date="2021-04" db="EMBL/GenBank/DDBJ databases">
        <authorList>
            <person name="Dong X."/>
        </authorList>
    </citation>
    <scope>NUCLEOTIDE SEQUENCE</scope>
    <source>
        <strain evidence="4">LLY</strain>
    </source>
</reference>
<keyword evidence="2" id="KW-0472">Membrane</keyword>
<feature type="transmembrane region" description="Helical" evidence="2">
    <location>
        <begin position="83"/>
        <end position="103"/>
    </location>
</feature>
<organism evidence="4 5">
    <name type="scientific">Methanococcoides seepicolus</name>
    <dbReference type="NCBI Taxonomy" id="2828780"/>
    <lineage>
        <taxon>Archaea</taxon>
        <taxon>Methanobacteriati</taxon>
        <taxon>Methanobacteriota</taxon>
        <taxon>Stenosarchaea group</taxon>
        <taxon>Methanomicrobia</taxon>
        <taxon>Methanosarcinales</taxon>
        <taxon>Methanosarcinaceae</taxon>
        <taxon>Methanococcoides</taxon>
    </lineage>
</organism>
<comment type="caution">
    <text evidence="4">The sequence shown here is derived from an EMBL/GenBank/DDBJ whole genome shotgun (WGS) entry which is preliminary data.</text>
</comment>
<feature type="transmembrane region" description="Helical" evidence="2">
    <location>
        <begin position="109"/>
        <end position="129"/>
    </location>
</feature>
<feature type="region of interest" description="Disordered" evidence="1">
    <location>
        <begin position="305"/>
        <end position="328"/>
    </location>
</feature>
<evidence type="ECO:0000313" key="4">
    <source>
        <dbReference type="EMBL" id="MCM1986967.1"/>
    </source>
</evidence>
<evidence type="ECO:0000259" key="3">
    <source>
        <dbReference type="Pfam" id="PF16327"/>
    </source>
</evidence>
<dbReference type="AlphaFoldDB" id="A0A9E5DBI6"/>
<name>A0A9E5DBI6_9EURY</name>
<evidence type="ECO:0000256" key="2">
    <source>
        <dbReference type="SAM" id="Phobius"/>
    </source>
</evidence>
<feature type="transmembrane region" description="Helical" evidence="2">
    <location>
        <begin position="58"/>
        <end position="76"/>
    </location>
</feature>
<sequence>MKESKDIINSSNIMLASVLTMLLLAALITLGMLTPLVVKLTTGNEISMGAEYFNDRSAIPTAALVVLLTTGLLYGYFGAKKALLVTGLTVLLSLVFAFISPFGNLPLDVTVPLTGMAVVATFYKMYMAMERGSWILKLKGISAHVIHLGILFILIGIVASSNMQVEGSDIVTMDYPGHFEGQNYIVSVTDMHSVFEGSPYKQYPGSSYATHVTFDVYKKGAYFDSGQVKYITDFKWGQTFTTTYVDRGVFEELFIAPKALNESSGEVSLYVRTVPFITFIWGGLFLMVAGIISLVLVDRSIENSSPKAERPLNGKQNNGSKVRKGAKK</sequence>
<dbReference type="Pfam" id="PF16327">
    <property type="entry name" value="CcmF_C"/>
    <property type="match status" value="1"/>
</dbReference>
<dbReference type="Proteomes" id="UP001056766">
    <property type="component" value="Unassembled WGS sequence"/>
</dbReference>
<evidence type="ECO:0000256" key="1">
    <source>
        <dbReference type="SAM" id="MobiDB-lite"/>
    </source>
</evidence>
<proteinExistence type="predicted"/>
<feature type="transmembrane region" description="Helical" evidence="2">
    <location>
        <begin position="141"/>
        <end position="159"/>
    </location>
</feature>
<dbReference type="RefSeq" id="WP_250868319.1">
    <property type="nucleotide sequence ID" value="NZ_JAGSOI010000030.1"/>
</dbReference>
<keyword evidence="5" id="KW-1185">Reference proteome</keyword>
<evidence type="ECO:0000313" key="5">
    <source>
        <dbReference type="Proteomes" id="UP001056766"/>
    </source>
</evidence>
<protein>
    <recommendedName>
        <fullName evidence="3">Cytochrome c-type biogenesis protein CcmF C-terminal domain-containing protein</fullName>
    </recommendedName>
</protein>
<reference evidence="4" key="1">
    <citation type="journal article" date="2021" name="mSystems">
        <title>Bacteria and Archaea Synergistically Convert Glycine Betaine to Biogenic Methane in the Formosa Cold Seep of the South China Sea.</title>
        <authorList>
            <person name="Li L."/>
            <person name="Zhang W."/>
            <person name="Zhang S."/>
            <person name="Song L."/>
            <person name="Sun Q."/>
            <person name="Zhang H."/>
            <person name="Xiang H."/>
            <person name="Dong X."/>
        </authorList>
    </citation>
    <scope>NUCLEOTIDE SEQUENCE</scope>
    <source>
        <strain evidence="4">LLY</strain>
    </source>
</reference>
<feature type="domain" description="Cytochrome c-type biogenesis protein CcmF C-terminal" evidence="3">
    <location>
        <begin position="12"/>
        <end position="294"/>
    </location>
</feature>
<accession>A0A9E5DBI6</accession>
<keyword evidence="2" id="KW-0812">Transmembrane</keyword>